<sequence length="32" mass="3511">MLCTVSCFLALCVFTVYLNDSTASMHMLALIV</sequence>
<organism evidence="1">
    <name type="scientific">Arundo donax</name>
    <name type="common">Giant reed</name>
    <name type="synonym">Donax arundinaceus</name>
    <dbReference type="NCBI Taxonomy" id="35708"/>
    <lineage>
        <taxon>Eukaryota</taxon>
        <taxon>Viridiplantae</taxon>
        <taxon>Streptophyta</taxon>
        <taxon>Embryophyta</taxon>
        <taxon>Tracheophyta</taxon>
        <taxon>Spermatophyta</taxon>
        <taxon>Magnoliopsida</taxon>
        <taxon>Liliopsida</taxon>
        <taxon>Poales</taxon>
        <taxon>Poaceae</taxon>
        <taxon>PACMAD clade</taxon>
        <taxon>Arundinoideae</taxon>
        <taxon>Arundineae</taxon>
        <taxon>Arundo</taxon>
    </lineage>
</organism>
<dbReference type="EMBL" id="GBRH01264479">
    <property type="protein sequence ID" value="JAD33416.1"/>
    <property type="molecule type" value="Transcribed_RNA"/>
</dbReference>
<evidence type="ECO:0000313" key="1">
    <source>
        <dbReference type="EMBL" id="JAD33416.1"/>
    </source>
</evidence>
<accession>A0A0A8Z3P0</accession>
<protein>
    <submittedName>
        <fullName evidence="1">Uncharacterized protein</fullName>
    </submittedName>
</protein>
<reference evidence="1" key="1">
    <citation type="submission" date="2014-09" db="EMBL/GenBank/DDBJ databases">
        <authorList>
            <person name="Magalhaes I.L.F."/>
            <person name="Oliveira U."/>
            <person name="Santos F.R."/>
            <person name="Vidigal T.H.D.A."/>
            <person name="Brescovit A.D."/>
            <person name="Santos A.J."/>
        </authorList>
    </citation>
    <scope>NUCLEOTIDE SEQUENCE</scope>
    <source>
        <tissue evidence="1">Shoot tissue taken approximately 20 cm above the soil surface</tissue>
    </source>
</reference>
<proteinExistence type="predicted"/>
<reference evidence="1" key="2">
    <citation type="journal article" date="2015" name="Data Brief">
        <title>Shoot transcriptome of the giant reed, Arundo donax.</title>
        <authorList>
            <person name="Barrero R.A."/>
            <person name="Guerrero F.D."/>
            <person name="Moolhuijzen P."/>
            <person name="Goolsby J.A."/>
            <person name="Tidwell J."/>
            <person name="Bellgard S.E."/>
            <person name="Bellgard M.I."/>
        </authorList>
    </citation>
    <scope>NUCLEOTIDE SEQUENCE</scope>
    <source>
        <tissue evidence="1">Shoot tissue taken approximately 20 cm above the soil surface</tissue>
    </source>
</reference>
<name>A0A0A8Z3P0_ARUDO</name>
<dbReference type="AlphaFoldDB" id="A0A0A8Z3P0"/>